<dbReference type="AlphaFoldDB" id="A0A811YMM6"/>
<organism evidence="9 10">
    <name type="scientific">Nyctereutes procyonoides</name>
    <name type="common">Raccoon dog</name>
    <name type="synonym">Canis procyonoides</name>
    <dbReference type="NCBI Taxonomy" id="34880"/>
    <lineage>
        <taxon>Eukaryota</taxon>
        <taxon>Metazoa</taxon>
        <taxon>Chordata</taxon>
        <taxon>Craniata</taxon>
        <taxon>Vertebrata</taxon>
        <taxon>Euteleostomi</taxon>
        <taxon>Mammalia</taxon>
        <taxon>Eutheria</taxon>
        <taxon>Laurasiatheria</taxon>
        <taxon>Carnivora</taxon>
        <taxon>Caniformia</taxon>
        <taxon>Canidae</taxon>
        <taxon>Nyctereutes</taxon>
    </lineage>
</organism>
<evidence type="ECO:0000256" key="7">
    <source>
        <dbReference type="ARBA" id="ARBA00022918"/>
    </source>
</evidence>
<evidence type="ECO:0000256" key="3">
    <source>
        <dbReference type="ARBA" id="ARBA00022695"/>
    </source>
</evidence>
<dbReference type="PANTHER" id="PTHR33064:SF29">
    <property type="entry name" value="PEPTIDASE A2 DOMAIN-CONTAINING PROTEIN-RELATED"/>
    <property type="match status" value="1"/>
</dbReference>
<dbReference type="GO" id="GO:0003964">
    <property type="term" value="F:RNA-directed DNA polymerase activity"/>
    <property type="evidence" value="ECO:0007669"/>
    <property type="project" value="UniProtKB-KW"/>
</dbReference>
<name>A0A811YMM6_NYCPR</name>
<proteinExistence type="inferred from homology"/>
<evidence type="ECO:0000256" key="2">
    <source>
        <dbReference type="ARBA" id="ARBA00022679"/>
    </source>
</evidence>
<dbReference type="Gene3D" id="3.30.70.270">
    <property type="match status" value="2"/>
</dbReference>
<evidence type="ECO:0000259" key="8">
    <source>
        <dbReference type="PROSITE" id="PS50878"/>
    </source>
</evidence>
<keyword evidence="10" id="KW-1185">Reference proteome</keyword>
<keyword evidence="4" id="KW-0540">Nuclease</keyword>
<protein>
    <submittedName>
        <fullName evidence="9">(raccoon dog) hypothetical protein</fullName>
    </submittedName>
</protein>
<keyword evidence="3" id="KW-0548">Nucleotidyltransferase</keyword>
<dbReference type="GO" id="GO:0016787">
    <property type="term" value="F:hydrolase activity"/>
    <property type="evidence" value="ECO:0007669"/>
    <property type="project" value="UniProtKB-KW"/>
</dbReference>
<evidence type="ECO:0000313" key="9">
    <source>
        <dbReference type="EMBL" id="CAD7677938.1"/>
    </source>
</evidence>
<dbReference type="Proteomes" id="UP000645828">
    <property type="component" value="Unassembled WGS sequence"/>
</dbReference>
<dbReference type="GO" id="GO:0004519">
    <property type="term" value="F:endonuclease activity"/>
    <property type="evidence" value="ECO:0007669"/>
    <property type="project" value="UniProtKB-KW"/>
</dbReference>
<comment type="caution">
    <text evidence="9">The sequence shown here is derived from an EMBL/GenBank/DDBJ whole genome shotgun (WGS) entry which is preliminary data.</text>
</comment>
<dbReference type="EMBL" id="CAJHUB010000680">
    <property type="protein sequence ID" value="CAD7677938.1"/>
    <property type="molecule type" value="Genomic_DNA"/>
</dbReference>
<dbReference type="InterPro" id="IPR051320">
    <property type="entry name" value="Viral_Replic_Matur_Polypro"/>
</dbReference>
<evidence type="ECO:0000256" key="5">
    <source>
        <dbReference type="ARBA" id="ARBA00022759"/>
    </source>
</evidence>
<keyword evidence="2" id="KW-0808">Transferase</keyword>
<evidence type="ECO:0000256" key="6">
    <source>
        <dbReference type="ARBA" id="ARBA00022801"/>
    </source>
</evidence>
<dbReference type="Gene3D" id="3.10.10.10">
    <property type="entry name" value="HIV Type 1 Reverse Transcriptase, subunit A, domain 1"/>
    <property type="match status" value="1"/>
</dbReference>
<gene>
    <name evidence="9" type="ORF">NYPRO_LOCUS10736</name>
</gene>
<dbReference type="Gene3D" id="3.10.20.370">
    <property type="match status" value="1"/>
</dbReference>
<reference evidence="9" key="1">
    <citation type="submission" date="2020-12" db="EMBL/GenBank/DDBJ databases">
        <authorList>
            <consortium name="Molecular Ecology Group"/>
        </authorList>
    </citation>
    <scope>NUCLEOTIDE SEQUENCE</scope>
    <source>
        <strain evidence="9">TBG_1078</strain>
    </source>
</reference>
<dbReference type="Pfam" id="PF00078">
    <property type="entry name" value="RVT_1"/>
    <property type="match status" value="1"/>
</dbReference>
<sequence length="339" mass="38598">MVLDLKDAFFSLPLAPKSQDLFAFEWTDPEKGINGQLTWTRLPQGFKNSPTIFDDALHEDLGEFRSEHPHLTLLQYVDNILLAAEDQDTCLRGTRDLLQTIAALGYRASAKKAQICRAEVSYLGYKLKDGQRWLTDGWKETVLRIPQPQTIHQGREFLGSAGFCRLWIPDFAEMARPLYEATRYQQNFEWTEAMNRTFNEVKAKPFYLYVDEKDGVAKGVLVQYLGPWKRPIAYLSKKLDTVAAGWPPCLKIIAAVATMVKDADKLAMGQELHVTTPHAIEGVLRQPPDRWISNARLTHYQGLLLNPTRILFKPPTTLNPATLLPNPDWDPPCMTVKKF</sequence>
<evidence type="ECO:0000256" key="1">
    <source>
        <dbReference type="ARBA" id="ARBA00010879"/>
    </source>
</evidence>
<evidence type="ECO:0000313" key="10">
    <source>
        <dbReference type="Proteomes" id="UP000645828"/>
    </source>
</evidence>
<dbReference type="PROSITE" id="PS50878">
    <property type="entry name" value="RT_POL"/>
    <property type="match status" value="1"/>
</dbReference>
<keyword evidence="6" id="KW-0378">Hydrolase</keyword>
<keyword evidence="5" id="KW-0255">Endonuclease</keyword>
<dbReference type="Pfam" id="PF17917">
    <property type="entry name" value="RT_RNaseH"/>
    <property type="match status" value="1"/>
</dbReference>
<evidence type="ECO:0000256" key="4">
    <source>
        <dbReference type="ARBA" id="ARBA00022722"/>
    </source>
</evidence>
<dbReference type="InterPro" id="IPR041373">
    <property type="entry name" value="RT_RNaseH"/>
</dbReference>
<accession>A0A811YMM6</accession>
<dbReference type="SUPFAM" id="SSF56672">
    <property type="entry name" value="DNA/RNA polymerases"/>
    <property type="match status" value="1"/>
</dbReference>
<comment type="similarity">
    <text evidence="1">Belongs to the beta type-B retroviral polymerase family. HERV class-II K(HML-2) pol subfamily.</text>
</comment>
<feature type="domain" description="Reverse transcriptase" evidence="8">
    <location>
        <begin position="1"/>
        <end position="127"/>
    </location>
</feature>
<dbReference type="PANTHER" id="PTHR33064">
    <property type="entry name" value="POL PROTEIN"/>
    <property type="match status" value="1"/>
</dbReference>
<dbReference type="InterPro" id="IPR043128">
    <property type="entry name" value="Rev_trsase/Diguanyl_cyclase"/>
</dbReference>
<keyword evidence="7" id="KW-0695">RNA-directed DNA polymerase</keyword>
<dbReference type="InterPro" id="IPR043502">
    <property type="entry name" value="DNA/RNA_pol_sf"/>
</dbReference>
<dbReference type="InterPro" id="IPR000477">
    <property type="entry name" value="RT_dom"/>
</dbReference>